<evidence type="ECO:0000313" key="1">
    <source>
        <dbReference type="EnsemblMetazoa" id="PPA32604.1"/>
    </source>
</evidence>
<gene>
    <name evidence="1" type="primary">WBGene00205465</name>
</gene>
<reference evidence="1" key="2">
    <citation type="submission" date="2022-06" db="UniProtKB">
        <authorList>
            <consortium name="EnsemblMetazoa"/>
        </authorList>
    </citation>
    <scope>IDENTIFICATION</scope>
    <source>
        <strain evidence="1">PS312</strain>
    </source>
</reference>
<organism evidence="1 2">
    <name type="scientific">Pristionchus pacificus</name>
    <name type="common">Parasitic nematode worm</name>
    <dbReference type="NCBI Taxonomy" id="54126"/>
    <lineage>
        <taxon>Eukaryota</taxon>
        <taxon>Metazoa</taxon>
        <taxon>Ecdysozoa</taxon>
        <taxon>Nematoda</taxon>
        <taxon>Chromadorea</taxon>
        <taxon>Rhabditida</taxon>
        <taxon>Rhabditina</taxon>
        <taxon>Diplogasteromorpha</taxon>
        <taxon>Diplogasteroidea</taxon>
        <taxon>Neodiplogasteridae</taxon>
        <taxon>Pristionchus</taxon>
    </lineage>
</organism>
<protein>
    <submittedName>
        <fullName evidence="1">Uncharacterized protein</fullName>
    </submittedName>
</protein>
<keyword evidence="2" id="KW-1185">Reference proteome</keyword>
<dbReference type="Proteomes" id="UP000005239">
    <property type="component" value="Unassembled WGS sequence"/>
</dbReference>
<proteinExistence type="predicted"/>
<dbReference type="InterPro" id="IPR011989">
    <property type="entry name" value="ARM-like"/>
</dbReference>
<reference evidence="2" key="1">
    <citation type="journal article" date="2008" name="Nat. Genet.">
        <title>The Pristionchus pacificus genome provides a unique perspective on nematode lifestyle and parasitism.</title>
        <authorList>
            <person name="Dieterich C."/>
            <person name="Clifton S.W."/>
            <person name="Schuster L.N."/>
            <person name="Chinwalla A."/>
            <person name="Delehaunty K."/>
            <person name="Dinkelacker I."/>
            <person name="Fulton L."/>
            <person name="Fulton R."/>
            <person name="Godfrey J."/>
            <person name="Minx P."/>
            <person name="Mitreva M."/>
            <person name="Roeseler W."/>
            <person name="Tian H."/>
            <person name="Witte H."/>
            <person name="Yang S.P."/>
            <person name="Wilson R.K."/>
            <person name="Sommer R.J."/>
        </authorList>
    </citation>
    <scope>NUCLEOTIDE SEQUENCE [LARGE SCALE GENOMIC DNA]</scope>
    <source>
        <strain evidence="2">PS312</strain>
    </source>
</reference>
<evidence type="ECO:0000313" key="2">
    <source>
        <dbReference type="Proteomes" id="UP000005239"/>
    </source>
</evidence>
<dbReference type="Gene3D" id="1.25.10.10">
    <property type="entry name" value="Leucine-rich Repeat Variant"/>
    <property type="match status" value="1"/>
</dbReference>
<dbReference type="InterPro" id="IPR016024">
    <property type="entry name" value="ARM-type_fold"/>
</dbReference>
<accession>A0A8R1ULL9</accession>
<name>A0A8R1ULL9_PRIPA</name>
<dbReference type="SUPFAM" id="SSF48371">
    <property type="entry name" value="ARM repeat"/>
    <property type="match status" value="1"/>
</dbReference>
<dbReference type="AlphaFoldDB" id="A0A8R1ULL9"/>
<dbReference type="EnsemblMetazoa" id="PPA32604.1">
    <property type="protein sequence ID" value="PPA32604.1"/>
    <property type="gene ID" value="WBGene00205465"/>
</dbReference>
<sequence>MTDSPHVIYGQEKPHSRRLLHEFTRNHSSQNLTENATKIPSIDRSFLSTKFPIPSLMMFPPAGPLPGMADSTPNGPRNGEGTMNSFAAAAVAALFCSLKNSAMNILLNLFNGLNDLLVSGGVKYHSWFFHSQSELSEVMDPIMDNLPVDHPLFCSFLSTFEKLCEFLIDDANSIKRSLTKMCMKDLRFPLEDNGTEECERVKKAKNDSWRYISDWIIFPNINEMGLMVKKLFEKEMSRRDNNEPEHIPSLLDTAITIFRHILPMKIPILHILHPLMPIVFPLINKCNYKFWGVRFMNILLINVPEFVLQFRHQVYPLLFLTLTDQRSKMRRQTADAFGHMAESNIDEWKETAVTSIDLLCAMIEREDARLEENISATEEALGDVIKIMKYCDEKMVGIGRMNEVHFDPFIIRRVNVFQMLDSELSRFLSWFPFAGQPFECTTIYGFLIDLIESHHFSFNIEPNANSPRLLNILTKAIHDEFVRSGRCEVKERVVLAIKDSYCLS</sequence>